<dbReference type="AlphaFoldDB" id="A0AAD0PWX1"/>
<keyword evidence="1" id="KW-0614">Plasmid</keyword>
<name>A0AAD0PWX1_PSEAV</name>
<gene>
    <name evidence="1" type="ORF">PLA107_034130</name>
</gene>
<protein>
    <submittedName>
        <fullName evidence="1">Uncharacterized protein</fullName>
    </submittedName>
</protein>
<evidence type="ECO:0000313" key="1">
    <source>
        <dbReference type="EMBL" id="AXH60227.1"/>
    </source>
</evidence>
<geneLocation type="plasmid" evidence="2">
    <name>pmppla107</name>
</geneLocation>
<reference evidence="1 2" key="1">
    <citation type="journal article" date="2011" name="PLoS Pathog.">
        <title>Dynamic evolution of pathogenicity revealed by sequencing and comparative genomics of 19 Pseudomonas syringae isolates.</title>
        <authorList>
            <person name="Baltrus D.A."/>
            <person name="Nishimura M.T."/>
            <person name="Romanchuk A."/>
            <person name="Chang J.H."/>
            <person name="Mukhtar M.S."/>
            <person name="Cherkis K."/>
            <person name="Roach J."/>
            <person name="Grant S.R."/>
            <person name="Jones C.D."/>
            <person name="Dangl J.L."/>
        </authorList>
    </citation>
    <scope>NUCLEOTIDE SEQUENCE [LARGE SCALE GENOMIC DNA]</scope>
    <source>
        <strain evidence="1 2">M301315</strain>
    </source>
</reference>
<evidence type="ECO:0000313" key="2">
    <source>
        <dbReference type="Proteomes" id="UP000006426"/>
    </source>
</evidence>
<organism evidence="1 2">
    <name type="scientific">Pseudomonas amygdali pv. lachrymans str. M301315</name>
    <dbReference type="NCBI Taxonomy" id="629260"/>
    <lineage>
        <taxon>Bacteria</taxon>
        <taxon>Pseudomonadati</taxon>
        <taxon>Pseudomonadota</taxon>
        <taxon>Gammaproteobacteria</taxon>
        <taxon>Pseudomonadales</taxon>
        <taxon>Pseudomonadaceae</taxon>
        <taxon>Pseudomonas</taxon>
        <taxon>Pseudomonas amygdali</taxon>
    </lineage>
</organism>
<sequence>MKDSDISSELRAKLAKLIVTEGKSDPEATVEFLLMAATDVLRLSYPPEATDTKRNPLDEFLPREEPIMSREGFAVLLRNIVASAEQATGYSLTTFLAPELRGKKDKTGGGIVSPALSDLSERLVAKGIEPAWIIRSLVNAATKMALVKKVDRNVVIYILLRGITSMTEPSALLDITSLIDQMAEEFGISKEDALKRLQSMMETFGG</sequence>
<dbReference type="EMBL" id="CP031226">
    <property type="protein sequence ID" value="AXH60227.1"/>
    <property type="molecule type" value="Genomic_DNA"/>
</dbReference>
<dbReference type="Proteomes" id="UP000006426">
    <property type="component" value="Plasmid pmppla107"/>
</dbReference>
<dbReference type="GeneID" id="39474306"/>
<dbReference type="RefSeq" id="WP_005742655.1">
    <property type="nucleotide sequence ID" value="NZ_CP031226.1"/>
</dbReference>
<accession>A0AAD0PWX1</accession>
<proteinExistence type="predicted"/>